<gene>
    <name evidence="3" type="ORF">BJ969_003545</name>
</gene>
<sequence length="347" mass="36499">MSAPIKIPADVEVEDRVLGPLTARQLAVFTATALALYVAWRATHGLVPLPVFLAVAVFVGGGVAVLVLGRRDGLPLDRLLLAALRQRLQPRLRVAAPEGIQPAPAWITAHTTTDSPHNDREVGVGIGLPAEDISEAGVLDLGRDGLAVVAACSTTNFALRTPGEQESLVGVFARWLHSLTAPAQILVRAERLDVSGQVAELDAHAPGLPHPALEAAAREHADYLADLAEGNDLLRRQVLLVLREPRTPLANSSGLGGLLPGRRDREDSGGHTPGSAERRAAETRLARRLGEAAELLHPAGITVTPLDAAQAETVLASACNPDRLLSASAELASAGEAVTAHQDEEWQ</sequence>
<organism evidence="3 4">
    <name type="scientific">Saccharopolyspora gloriosae</name>
    <dbReference type="NCBI Taxonomy" id="455344"/>
    <lineage>
        <taxon>Bacteria</taxon>
        <taxon>Bacillati</taxon>
        <taxon>Actinomycetota</taxon>
        <taxon>Actinomycetes</taxon>
        <taxon>Pseudonocardiales</taxon>
        <taxon>Pseudonocardiaceae</taxon>
        <taxon>Saccharopolyspora</taxon>
    </lineage>
</organism>
<evidence type="ECO:0000313" key="4">
    <source>
        <dbReference type="Proteomes" id="UP000580474"/>
    </source>
</evidence>
<dbReference type="EMBL" id="JACHIV010000001">
    <property type="protein sequence ID" value="MBB5070457.1"/>
    <property type="molecule type" value="Genomic_DNA"/>
</dbReference>
<accession>A0A840NQE0</accession>
<dbReference type="InterPro" id="IPR024414">
    <property type="entry name" value="Uncharacterised_PrgI"/>
</dbReference>
<evidence type="ECO:0000313" key="3">
    <source>
        <dbReference type="EMBL" id="MBB5070457.1"/>
    </source>
</evidence>
<reference evidence="3 4" key="1">
    <citation type="submission" date="2020-08" db="EMBL/GenBank/DDBJ databases">
        <title>Sequencing the genomes of 1000 actinobacteria strains.</title>
        <authorList>
            <person name="Klenk H.-P."/>
        </authorList>
    </citation>
    <scope>NUCLEOTIDE SEQUENCE [LARGE SCALE GENOMIC DNA]</scope>
    <source>
        <strain evidence="3 4">DSM 45582</strain>
    </source>
</reference>
<proteinExistence type="predicted"/>
<name>A0A840NQE0_9PSEU</name>
<evidence type="ECO:0008006" key="5">
    <source>
        <dbReference type="Google" id="ProtNLM"/>
    </source>
</evidence>
<evidence type="ECO:0000256" key="1">
    <source>
        <dbReference type="SAM" id="MobiDB-lite"/>
    </source>
</evidence>
<keyword evidence="4" id="KW-1185">Reference proteome</keyword>
<keyword evidence="2" id="KW-0472">Membrane</keyword>
<dbReference type="Pfam" id="PF12666">
    <property type="entry name" value="PrgI"/>
    <property type="match status" value="1"/>
</dbReference>
<feature type="region of interest" description="Disordered" evidence="1">
    <location>
        <begin position="251"/>
        <end position="280"/>
    </location>
</feature>
<keyword evidence="2" id="KW-0812">Transmembrane</keyword>
<comment type="caution">
    <text evidence="3">The sequence shown here is derived from an EMBL/GenBank/DDBJ whole genome shotgun (WGS) entry which is preliminary data.</text>
</comment>
<feature type="transmembrane region" description="Helical" evidence="2">
    <location>
        <begin position="21"/>
        <end position="40"/>
    </location>
</feature>
<dbReference type="Proteomes" id="UP000580474">
    <property type="component" value="Unassembled WGS sequence"/>
</dbReference>
<evidence type="ECO:0000256" key="2">
    <source>
        <dbReference type="SAM" id="Phobius"/>
    </source>
</evidence>
<keyword evidence="2" id="KW-1133">Transmembrane helix</keyword>
<dbReference type="AlphaFoldDB" id="A0A840NQE0"/>
<dbReference type="RefSeq" id="WP_184480004.1">
    <property type="nucleotide sequence ID" value="NZ_JACHIV010000001.1"/>
</dbReference>
<feature type="transmembrane region" description="Helical" evidence="2">
    <location>
        <begin position="46"/>
        <end position="68"/>
    </location>
</feature>
<protein>
    <recommendedName>
        <fullName evidence="5">PrgI family protein</fullName>
    </recommendedName>
</protein>